<accession>A0P612</accession>
<feature type="domain" description="CRM" evidence="3">
    <location>
        <begin position="1"/>
        <end position="96"/>
    </location>
</feature>
<dbReference type="PROSITE" id="PS51295">
    <property type="entry name" value="CRM"/>
    <property type="match status" value="1"/>
</dbReference>
<evidence type="ECO:0000313" key="4">
    <source>
        <dbReference type="EMBL" id="EAV46972.1"/>
    </source>
</evidence>
<dbReference type="InterPro" id="IPR035920">
    <property type="entry name" value="YhbY-like_sf"/>
</dbReference>
<evidence type="ECO:0000256" key="1">
    <source>
        <dbReference type="ARBA" id="ARBA00022884"/>
    </source>
</evidence>
<dbReference type="InterPro" id="IPR051925">
    <property type="entry name" value="RNA-binding_domain"/>
</dbReference>
<dbReference type="PANTHER" id="PTHR40065">
    <property type="entry name" value="RNA-BINDING PROTEIN YHBY"/>
    <property type="match status" value="1"/>
</dbReference>
<proteinExistence type="predicted"/>
<dbReference type="EMBL" id="AAUX01000001">
    <property type="protein sequence ID" value="EAV46972.1"/>
    <property type="molecule type" value="Genomic_DNA"/>
</dbReference>
<keyword evidence="1 2" id="KW-0694">RNA-binding</keyword>
<reference evidence="4 5" key="1">
    <citation type="submission" date="2006-11" db="EMBL/GenBank/DDBJ databases">
        <authorList>
            <person name="Giovannoni S."/>
            <person name="Vergin K."/>
            <person name="Ferriera S."/>
            <person name="Johnson J."/>
            <person name="Kravitz S."/>
            <person name="Beeson K."/>
            <person name="Sutton G."/>
            <person name="Rogers Y.-H."/>
            <person name="Friedman R."/>
            <person name="Frazier M."/>
            <person name="Venter J.C."/>
        </authorList>
    </citation>
    <scope>NUCLEOTIDE SEQUENCE [LARGE SCALE GENOMIC DNA]</scope>
    <source>
        <strain evidence="4 5">HTCC2181</strain>
    </source>
</reference>
<dbReference type="NCBIfam" id="TIGR00253">
    <property type="entry name" value="RNA_bind_YhbY"/>
    <property type="match status" value="1"/>
</dbReference>
<evidence type="ECO:0000259" key="3">
    <source>
        <dbReference type="PROSITE" id="PS51295"/>
    </source>
</evidence>
<dbReference type="OrthoDB" id="9797519at2"/>
<dbReference type="Gene3D" id="3.30.110.60">
    <property type="entry name" value="YhbY-like"/>
    <property type="match status" value="1"/>
</dbReference>
<dbReference type="Proteomes" id="UP000054262">
    <property type="component" value="Unassembled WGS sequence"/>
</dbReference>
<organism evidence="4 5">
    <name type="scientific">Methylophilales bacterium HTCC2181</name>
    <dbReference type="NCBI Taxonomy" id="383631"/>
    <lineage>
        <taxon>Bacteria</taxon>
        <taxon>Pseudomonadati</taxon>
        <taxon>Pseudomonadota</taxon>
        <taxon>Betaproteobacteria</taxon>
        <taxon>Nitrosomonadales</taxon>
        <taxon>OM43 clade</taxon>
    </lineage>
</organism>
<sequence>MLNSKQTAYLKALSHPINPVVQIGLKGLTDSVIKEIDVNLNAHELIKIKVQSDSKENREGLWISICEKVRAEPINHIGKLLVIFRPNPKKTKITLP</sequence>
<dbReference type="PANTHER" id="PTHR40065:SF3">
    <property type="entry name" value="RNA-BINDING PROTEIN YHBY"/>
    <property type="match status" value="1"/>
</dbReference>
<dbReference type="InterPro" id="IPR017924">
    <property type="entry name" value="RNA-binding_YhbY"/>
</dbReference>
<name>A0P612_9PROT</name>
<dbReference type="AlphaFoldDB" id="A0P612"/>
<evidence type="ECO:0000256" key="2">
    <source>
        <dbReference type="PROSITE-ProRule" id="PRU00626"/>
    </source>
</evidence>
<gene>
    <name evidence="4" type="ORF">MB2181_02825</name>
</gene>
<keyword evidence="5" id="KW-1185">Reference proteome</keyword>
<evidence type="ECO:0000313" key="5">
    <source>
        <dbReference type="Proteomes" id="UP000054262"/>
    </source>
</evidence>
<protein>
    <recommendedName>
        <fullName evidence="3">CRM domain-containing protein</fullName>
    </recommendedName>
</protein>
<dbReference type="GO" id="GO:0003723">
    <property type="term" value="F:RNA binding"/>
    <property type="evidence" value="ECO:0007669"/>
    <property type="project" value="UniProtKB-UniRule"/>
</dbReference>
<dbReference type="SMART" id="SM01103">
    <property type="entry name" value="CRS1_YhbY"/>
    <property type="match status" value="1"/>
</dbReference>
<dbReference type="SUPFAM" id="SSF75471">
    <property type="entry name" value="YhbY-like"/>
    <property type="match status" value="1"/>
</dbReference>
<comment type="caution">
    <text evidence="4">The sequence shown here is derived from an EMBL/GenBank/DDBJ whole genome shotgun (WGS) entry which is preliminary data.</text>
</comment>
<dbReference type="InterPro" id="IPR001890">
    <property type="entry name" value="RNA-binding_CRM"/>
</dbReference>
<dbReference type="Pfam" id="PF01985">
    <property type="entry name" value="CRS1_YhbY"/>
    <property type="match status" value="1"/>
</dbReference>